<dbReference type="EMBL" id="BART01014250">
    <property type="protein sequence ID" value="GAG86586.1"/>
    <property type="molecule type" value="Genomic_DNA"/>
</dbReference>
<proteinExistence type="predicted"/>
<evidence type="ECO:0000313" key="1">
    <source>
        <dbReference type="EMBL" id="GAG86586.1"/>
    </source>
</evidence>
<protein>
    <recommendedName>
        <fullName evidence="2">Cysteine-rich domain-containing protein</fullName>
    </recommendedName>
</protein>
<sequence length="44" mass="5037">MKKAGIDFTLIDEHCCTSPMIRTGQLSIVDEYMKYNIDQIKKTG</sequence>
<dbReference type="AlphaFoldDB" id="X1CQQ6"/>
<comment type="caution">
    <text evidence="1">The sequence shown here is derived from an EMBL/GenBank/DDBJ whole genome shotgun (WGS) entry which is preliminary data.</text>
</comment>
<accession>X1CQQ6</accession>
<gene>
    <name evidence="1" type="ORF">S01H4_28571</name>
</gene>
<organism evidence="1">
    <name type="scientific">marine sediment metagenome</name>
    <dbReference type="NCBI Taxonomy" id="412755"/>
    <lineage>
        <taxon>unclassified sequences</taxon>
        <taxon>metagenomes</taxon>
        <taxon>ecological metagenomes</taxon>
    </lineage>
</organism>
<feature type="non-terminal residue" evidence="1">
    <location>
        <position position="44"/>
    </location>
</feature>
<reference evidence="1" key="1">
    <citation type="journal article" date="2014" name="Front. Microbiol.">
        <title>High frequency of phylogenetically diverse reductive dehalogenase-homologous genes in deep subseafloor sedimentary metagenomes.</title>
        <authorList>
            <person name="Kawai M."/>
            <person name="Futagami T."/>
            <person name="Toyoda A."/>
            <person name="Takaki Y."/>
            <person name="Nishi S."/>
            <person name="Hori S."/>
            <person name="Arai W."/>
            <person name="Tsubouchi T."/>
            <person name="Morono Y."/>
            <person name="Uchiyama I."/>
            <person name="Ito T."/>
            <person name="Fujiyama A."/>
            <person name="Inagaki F."/>
            <person name="Takami H."/>
        </authorList>
    </citation>
    <scope>NUCLEOTIDE SEQUENCE</scope>
    <source>
        <strain evidence="1">Expedition CK06-06</strain>
    </source>
</reference>
<evidence type="ECO:0008006" key="2">
    <source>
        <dbReference type="Google" id="ProtNLM"/>
    </source>
</evidence>
<name>X1CQQ6_9ZZZZ</name>